<evidence type="ECO:0000313" key="2">
    <source>
        <dbReference type="EMBL" id="VDD52541.1"/>
    </source>
</evidence>
<feature type="compositionally biased region" description="Basic residues" evidence="1">
    <location>
        <begin position="82"/>
        <end position="91"/>
    </location>
</feature>
<proteinExistence type="predicted"/>
<name>A0A3P6FZG6_BRAOL</name>
<accession>A0A3P6FZG6</accession>
<feature type="compositionally biased region" description="Basic residues" evidence="1">
    <location>
        <begin position="107"/>
        <end position="123"/>
    </location>
</feature>
<gene>
    <name evidence="2" type="ORF">BOLC1T04930H</name>
</gene>
<feature type="compositionally biased region" description="Polar residues" evidence="1">
    <location>
        <begin position="127"/>
        <end position="137"/>
    </location>
</feature>
<reference evidence="2" key="1">
    <citation type="submission" date="2018-11" db="EMBL/GenBank/DDBJ databases">
        <authorList>
            <consortium name="Genoscope - CEA"/>
            <person name="William W."/>
        </authorList>
    </citation>
    <scope>NUCLEOTIDE SEQUENCE</scope>
</reference>
<feature type="compositionally biased region" description="Basic and acidic residues" evidence="1">
    <location>
        <begin position="14"/>
        <end position="24"/>
    </location>
</feature>
<feature type="region of interest" description="Disordered" evidence="1">
    <location>
        <begin position="46"/>
        <end position="178"/>
    </location>
</feature>
<sequence length="178" mass="19000">MKQYTSCADPTESAARKERLKQAEEQGQLQESAAQLALATIATQAIDAPTVRESLSAERIPATLRLGPPQPVPDQERSPSTTKRKPGRPPGRKQTAGSPLMGIGASSRKRKTQQTKAPLARRKLNPETGTSARVPTSNRRKPASSKDTKAASGGHSSDSQPISIARWNCQGLGNPETV</sequence>
<evidence type="ECO:0000256" key="1">
    <source>
        <dbReference type="SAM" id="MobiDB-lite"/>
    </source>
</evidence>
<dbReference type="EMBL" id="LR031878">
    <property type="protein sequence ID" value="VDD52541.1"/>
    <property type="molecule type" value="Genomic_DNA"/>
</dbReference>
<protein>
    <submittedName>
        <fullName evidence="2">Uncharacterized protein</fullName>
    </submittedName>
</protein>
<organism evidence="2">
    <name type="scientific">Brassica oleracea</name>
    <name type="common">Wild cabbage</name>
    <dbReference type="NCBI Taxonomy" id="3712"/>
    <lineage>
        <taxon>Eukaryota</taxon>
        <taxon>Viridiplantae</taxon>
        <taxon>Streptophyta</taxon>
        <taxon>Embryophyta</taxon>
        <taxon>Tracheophyta</taxon>
        <taxon>Spermatophyta</taxon>
        <taxon>Magnoliopsida</taxon>
        <taxon>eudicotyledons</taxon>
        <taxon>Gunneridae</taxon>
        <taxon>Pentapetalae</taxon>
        <taxon>rosids</taxon>
        <taxon>malvids</taxon>
        <taxon>Brassicales</taxon>
        <taxon>Brassicaceae</taxon>
        <taxon>Brassiceae</taxon>
        <taxon>Brassica</taxon>
    </lineage>
</organism>
<dbReference type="AlphaFoldDB" id="A0A3P6FZG6"/>
<feature type="region of interest" description="Disordered" evidence="1">
    <location>
        <begin position="1"/>
        <end position="30"/>
    </location>
</feature>